<name>A0ABS7RLD8_9ACTN</name>
<dbReference type="RefSeq" id="WP_221025555.1">
    <property type="nucleotide sequence ID" value="NZ_JAIEZQ010000002.1"/>
</dbReference>
<feature type="region of interest" description="Disordered" evidence="9">
    <location>
        <begin position="1"/>
        <end position="23"/>
    </location>
</feature>
<dbReference type="Gene3D" id="3.40.430.10">
    <property type="entry name" value="Dihydrofolate Reductase, subunit A"/>
    <property type="match status" value="1"/>
</dbReference>
<comment type="caution">
    <text evidence="11">The sequence shown here is derived from an EMBL/GenBank/DDBJ whole genome shotgun (WGS) entry which is preliminary data.</text>
</comment>
<evidence type="ECO:0000256" key="5">
    <source>
        <dbReference type="ARBA" id="ARBA00022857"/>
    </source>
</evidence>
<dbReference type="PRINTS" id="PR00070">
    <property type="entry name" value="DHFR"/>
</dbReference>
<keyword evidence="5 7" id="KW-0521">NADP</keyword>
<dbReference type="InterPro" id="IPR001796">
    <property type="entry name" value="DHFR_dom"/>
</dbReference>
<feature type="domain" description="DHFR" evidence="10">
    <location>
        <begin position="26"/>
        <end position="181"/>
    </location>
</feature>
<evidence type="ECO:0000256" key="9">
    <source>
        <dbReference type="SAM" id="MobiDB-lite"/>
    </source>
</evidence>
<proteinExistence type="inferred from homology"/>
<evidence type="ECO:0000256" key="8">
    <source>
        <dbReference type="RuleBase" id="RU004474"/>
    </source>
</evidence>
<keyword evidence="6 7" id="KW-0560">Oxidoreductase</keyword>
<dbReference type="PIRSF" id="PIRSF000194">
    <property type="entry name" value="DHFR"/>
    <property type="match status" value="1"/>
</dbReference>
<dbReference type="InterPro" id="IPR024072">
    <property type="entry name" value="DHFR-like_dom_sf"/>
</dbReference>
<dbReference type="PANTHER" id="PTHR48069:SF3">
    <property type="entry name" value="DIHYDROFOLATE REDUCTASE"/>
    <property type="match status" value="1"/>
</dbReference>
<protein>
    <recommendedName>
        <fullName evidence="3 7">Dihydrofolate reductase</fullName>
        <ecNumber evidence="3 7">1.5.1.3</ecNumber>
    </recommendedName>
</protein>
<evidence type="ECO:0000256" key="6">
    <source>
        <dbReference type="ARBA" id="ARBA00023002"/>
    </source>
</evidence>
<sequence>MTTPRTDPVTGAAPDAEERRRTTGKRVVMVAAVADNGVIGLGGDIPWSLPEDLKHFRATTKGNTVVMGRVTYESIGHPLPYRTNIVVTRQDGWSADGVFVAGTVEDAVSMAQDFDGDVMVIGGAQIYAAAMHLADVQVLTEVHQAPEGDTRYPEFDRSDWTETRREPHDGYEFVWLERTGS</sequence>
<dbReference type="PROSITE" id="PS51330">
    <property type="entry name" value="DHFR_2"/>
    <property type="match status" value="1"/>
</dbReference>
<comment type="pathway">
    <text evidence="1 7">Cofactor biosynthesis; tetrahydrofolate biosynthesis; 5,6,7,8-tetrahydrofolate from 7,8-dihydrofolate: step 1/1.</text>
</comment>
<keyword evidence="4 7" id="KW-0554">One-carbon metabolism</keyword>
<organism evidence="11 12">
    <name type="scientific">Nocardioides jiangsuensis</name>
    <dbReference type="NCBI Taxonomy" id="2866161"/>
    <lineage>
        <taxon>Bacteria</taxon>
        <taxon>Bacillati</taxon>
        <taxon>Actinomycetota</taxon>
        <taxon>Actinomycetes</taxon>
        <taxon>Propionibacteriales</taxon>
        <taxon>Nocardioidaceae</taxon>
        <taxon>Nocardioides</taxon>
    </lineage>
</organism>
<evidence type="ECO:0000256" key="4">
    <source>
        <dbReference type="ARBA" id="ARBA00022563"/>
    </source>
</evidence>
<dbReference type="Pfam" id="PF00186">
    <property type="entry name" value="DHFR_1"/>
    <property type="match status" value="1"/>
</dbReference>
<evidence type="ECO:0000313" key="12">
    <source>
        <dbReference type="Proteomes" id="UP000754710"/>
    </source>
</evidence>
<accession>A0ABS7RLD8</accession>
<evidence type="ECO:0000313" key="11">
    <source>
        <dbReference type="EMBL" id="MBY9075856.1"/>
    </source>
</evidence>
<dbReference type="SUPFAM" id="SSF53597">
    <property type="entry name" value="Dihydrofolate reductase-like"/>
    <property type="match status" value="1"/>
</dbReference>
<evidence type="ECO:0000256" key="3">
    <source>
        <dbReference type="ARBA" id="ARBA00012856"/>
    </source>
</evidence>
<dbReference type="InterPro" id="IPR012259">
    <property type="entry name" value="DHFR"/>
</dbReference>
<comment type="similarity">
    <text evidence="2 7 8">Belongs to the dihydrofolate reductase family.</text>
</comment>
<dbReference type="PANTHER" id="PTHR48069">
    <property type="entry name" value="DIHYDROFOLATE REDUCTASE"/>
    <property type="match status" value="1"/>
</dbReference>
<keyword evidence="12" id="KW-1185">Reference proteome</keyword>
<evidence type="ECO:0000256" key="2">
    <source>
        <dbReference type="ARBA" id="ARBA00009539"/>
    </source>
</evidence>
<dbReference type="CDD" id="cd00209">
    <property type="entry name" value="DHFR"/>
    <property type="match status" value="1"/>
</dbReference>
<gene>
    <name evidence="11" type="ORF">K1X13_13570</name>
</gene>
<dbReference type="EC" id="1.5.1.3" evidence="3 7"/>
<comment type="catalytic activity">
    <reaction evidence="7">
        <text>(6S)-5,6,7,8-tetrahydrofolate + NADP(+) = 7,8-dihydrofolate + NADPH + H(+)</text>
        <dbReference type="Rhea" id="RHEA:15009"/>
        <dbReference type="ChEBI" id="CHEBI:15378"/>
        <dbReference type="ChEBI" id="CHEBI:57451"/>
        <dbReference type="ChEBI" id="CHEBI:57453"/>
        <dbReference type="ChEBI" id="CHEBI:57783"/>
        <dbReference type="ChEBI" id="CHEBI:58349"/>
        <dbReference type="EC" id="1.5.1.3"/>
    </reaction>
</comment>
<dbReference type="EMBL" id="JAIEZQ010000002">
    <property type="protein sequence ID" value="MBY9075856.1"/>
    <property type="molecule type" value="Genomic_DNA"/>
</dbReference>
<dbReference type="InterPro" id="IPR017925">
    <property type="entry name" value="DHFR_CS"/>
</dbReference>
<comment type="function">
    <text evidence="7">Key enzyme in folate metabolism. Catalyzes an essential reaction for de novo glycine and purine synthesis, and for DNA precursor synthesis.</text>
</comment>
<evidence type="ECO:0000256" key="1">
    <source>
        <dbReference type="ARBA" id="ARBA00004903"/>
    </source>
</evidence>
<reference evidence="11 12" key="1">
    <citation type="submission" date="2021-08" db="EMBL/GenBank/DDBJ databases">
        <title>Nocardioides bacterium WL0053 sp. nov., isolated from the sediment.</title>
        <authorList>
            <person name="Wang L."/>
            <person name="Zhang D."/>
            <person name="Zhang A."/>
        </authorList>
    </citation>
    <scope>NUCLEOTIDE SEQUENCE [LARGE SCALE GENOMIC DNA]</scope>
    <source>
        <strain evidence="11 12">WL0053</strain>
    </source>
</reference>
<evidence type="ECO:0000259" key="10">
    <source>
        <dbReference type="PROSITE" id="PS51330"/>
    </source>
</evidence>
<evidence type="ECO:0000256" key="7">
    <source>
        <dbReference type="PIRNR" id="PIRNR000194"/>
    </source>
</evidence>
<dbReference type="PROSITE" id="PS00075">
    <property type="entry name" value="DHFR_1"/>
    <property type="match status" value="1"/>
</dbReference>
<dbReference type="Proteomes" id="UP000754710">
    <property type="component" value="Unassembled WGS sequence"/>
</dbReference>